<reference evidence="1 2" key="1">
    <citation type="journal article" date="2015" name="Genome Announc.">
        <title>Draft Genome Sequence of the Terrestrial Cyanobacterium Scytonema millei VB511283, Isolated from Eastern India.</title>
        <authorList>
            <person name="Sen D."/>
            <person name="Chandrababunaidu M.M."/>
            <person name="Singh D."/>
            <person name="Sanghi N."/>
            <person name="Ghorai A."/>
            <person name="Mishra G.P."/>
            <person name="Madduluri M."/>
            <person name="Adhikary S.P."/>
            <person name="Tripathy S."/>
        </authorList>
    </citation>
    <scope>NUCLEOTIDE SEQUENCE [LARGE SCALE GENOMIC DNA]</scope>
    <source>
        <strain evidence="1 2">VB511283</strain>
    </source>
</reference>
<keyword evidence="2" id="KW-1185">Reference proteome</keyword>
<dbReference type="OrthoDB" id="9874038at2"/>
<dbReference type="EMBL" id="JTJC03000006">
    <property type="protein sequence ID" value="NHC37063.1"/>
    <property type="molecule type" value="Genomic_DNA"/>
</dbReference>
<proteinExistence type="predicted"/>
<evidence type="ECO:0000313" key="2">
    <source>
        <dbReference type="Proteomes" id="UP000031532"/>
    </source>
</evidence>
<protein>
    <submittedName>
        <fullName evidence="1">Uncharacterized protein</fullName>
    </submittedName>
</protein>
<name>A0A9X5I5Z8_9CYAN</name>
<dbReference type="RefSeq" id="WP_039713943.1">
    <property type="nucleotide sequence ID" value="NZ_JTJC03000006.1"/>
</dbReference>
<comment type="caution">
    <text evidence="1">The sequence shown here is derived from an EMBL/GenBank/DDBJ whole genome shotgun (WGS) entry which is preliminary data.</text>
</comment>
<dbReference type="Proteomes" id="UP000031532">
    <property type="component" value="Unassembled WGS sequence"/>
</dbReference>
<gene>
    <name evidence="1" type="ORF">QH73_0020905</name>
</gene>
<evidence type="ECO:0000313" key="1">
    <source>
        <dbReference type="EMBL" id="NHC37063.1"/>
    </source>
</evidence>
<sequence length="66" mass="7941">MFPEFSSQPRILTSQKQHLQACFNLPTHDERVERVFREVNNLFASQEIQQRLLEKRQRAEQKKSRG</sequence>
<dbReference type="AlphaFoldDB" id="A0A9X5I5Z8"/>
<organism evidence="1 2">
    <name type="scientific">Scytonema millei VB511283</name>
    <dbReference type="NCBI Taxonomy" id="1245923"/>
    <lineage>
        <taxon>Bacteria</taxon>
        <taxon>Bacillati</taxon>
        <taxon>Cyanobacteriota</taxon>
        <taxon>Cyanophyceae</taxon>
        <taxon>Nostocales</taxon>
        <taxon>Scytonemataceae</taxon>
        <taxon>Scytonema</taxon>
    </lineage>
</organism>
<accession>A0A9X5I5Z8</accession>